<dbReference type="EMBL" id="BK015301">
    <property type="protein sequence ID" value="DAE00362.1"/>
    <property type="molecule type" value="Genomic_DNA"/>
</dbReference>
<protein>
    <submittedName>
        <fullName evidence="1">Uncharacterized protein</fullName>
    </submittedName>
</protein>
<reference evidence="1" key="1">
    <citation type="journal article" date="2021" name="Proc. Natl. Acad. Sci. U.S.A.">
        <title>A Catalog of Tens of Thousands of Viruses from Human Metagenomes Reveals Hidden Associations with Chronic Diseases.</title>
        <authorList>
            <person name="Tisza M.J."/>
            <person name="Buck C.B."/>
        </authorList>
    </citation>
    <scope>NUCLEOTIDE SEQUENCE</scope>
    <source>
        <strain evidence="1">CtLnO19</strain>
    </source>
</reference>
<proteinExistence type="predicted"/>
<sequence length="29" mass="3425">MGNREYIIFVSLPSMLIFIFELSEQGDFQ</sequence>
<organism evidence="1">
    <name type="scientific">Myoviridae sp. ctLnO19</name>
    <dbReference type="NCBI Taxonomy" id="2825085"/>
    <lineage>
        <taxon>Viruses</taxon>
        <taxon>Duplodnaviria</taxon>
        <taxon>Heunggongvirae</taxon>
        <taxon>Uroviricota</taxon>
        <taxon>Caudoviricetes</taxon>
    </lineage>
</organism>
<name>A0A8S5P072_9CAUD</name>
<accession>A0A8S5P072</accession>
<evidence type="ECO:0000313" key="1">
    <source>
        <dbReference type="EMBL" id="DAE00362.1"/>
    </source>
</evidence>